<organism evidence="1 2">
    <name type="scientific">Cucumis sativus</name>
    <name type="common">Cucumber</name>
    <dbReference type="NCBI Taxonomy" id="3659"/>
    <lineage>
        <taxon>Eukaryota</taxon>
        <taxon>Viridiplantae</taxon>
        <taxon>Streptophyta</taxon>
        <taxon>Embryophyta</taxon>
        <taxon>Tracheophyta</taxon>
        <taxon>Spermatophyta</taxon>
        <taxon>Magnoliopsida</taxon>
        <taxon>eudicotyledons</taxon>
        <taxon>Gunneridae</taxon>
        <taxon>Pentapetalae</taxon>
        <taxon>rosids</taxon>
        <taxon>fabids</taxon>
        <taxon>Cucurbitales</taxon>
        <taxon>Cucurbitaceae</taxon>
        <taxon>Benincaseae</taxon>
        <taxon>Cucumis</taxon>
    </lineage>
</organism>
<protein>
    <submittedName>
        <fullName evidence="1">Uncharacterized protein</fullName>
    </submittedName>
</protein>
<dbReference type="Gramene" id="KGN45602">
    <property type="protein sequence ID" value="KGN45602"/>
    <property type="gene ID" value="Csa_6G000020"/>
</dbReference>
<accession>A0A0A0KB45</accession>
<evidence type="ECO:0000313" key="2">
    <source>
        <dbReference type="Proteomes" id="UP000029981"/>
    </source>
</evidence>
<evidence type="ECO:0000313" key="1">
    <source>
        <dbReference type="EMBL" id="KGN45602.1"/>
    </source>
</evidence>
<reference evidence="1 2" key="2">
    <citation type="journal article" date="2009" name="PLoS ONE">
        <title>An integrated genetic and cytogenetic map of the cucumber genome.</title>
        <authorList>
            <person name="Ren Y."/>
            <person name="Zhang Z."/>
            <person name="Liu J."/>
            <person name="Staub J.E."/>
            <person name="Han Y."/>
            <person name="Cheng Z."/>
            <person name="Li X."/>
            <person name="Lu J."/>
            <person name="Miao H."/>
            <person name="Kang H."/>
            <person name="Xie B."/>
            <person name="Gu X."/>
            <person name="Wang X."/>
            <person name="Du Y."/>
            <person name="Jin W."/>
            <person name="Huang S."/>
        </authorList>
    </citation>
    <scope>NUCLEOTIDE SEQUENCE [LARGE SCALE GENOMIC DNA]</scope>
    <source>
        <strain evidence="2">cv. 9930</strain>
    </source>
</reference>
<proteinExistence type="predicted"/>
<sequence>MLASRLNQLRNQLLAAPVNSNTPATLLLDTIIFLLQPELPWVCKIVGYFLERNAYALIRDITLTGKESADSHSKSSLASLEHLLSLLSSHVGKKPCCCPRVDPNWSFSSQILTLPLLWRTFTFHTST</sequence>
<keyword evidence="2" id="KW-1185">Reference proteome</keyword>
<dbReference type="Proteomes" id="UP000029981">
    <property type="component" value="Chromosome 6"/>
</dbReference>
<reference evidence="1 2" key="4">
    <citation type="journal article" date="2011" name="BMC Genomics">
        <title>RNA-Seq improves annotation of protein-coding genes in the cucumber genome.</title>
        <authorList>
            <person name="Li Z."/>
            <person name="Zhang Z."/>
            <person name="Yan P."/>
            <person name="Huang S."/>
            <person name="Fei Z."/>
            <person name="Lin K."/>
        </authorList>
    </citation>
    <scope>NUCLEOTIDE SEQUENCE [LARGE SCALE GENOMIC DNA]</scope>
    <source>
        <strain evidence="2">cv. 9930</strain>
    </source>
</reference>
<name>A0A0A0KB45_CUCSA</name>
<dbReference type="STRING" id="3659.A0A0A0KB45"/>
<reference evidence="1 2" key="3">
    <citation type="journal article" date="2010" name="BMC Genomics">
        <title>Transcriptome sequencing and comparative analysis of cucumber flowers with different sex types.</title>
        <authorList>
            <person name="Guo S."/>
            <person name="Zheng Y."/>
            <person name="Joung J.G."/>
            <person name="Liu S."/>
            <person name="Zhang Z."/>
            <person name="Crasta O.R."/>
            <person name="Sobral B.W."/>
            <person name="Xu Y."/>
            <person name="Huang S."/>
            <person name="Fei Z."/>
        </authorList>
    </citation>
    <scope>NUCLEOTIDE SEQUENCE [LARGE SCALE GENOMIC DNA]</scope>
    <source>
        <strain evidence="2">cv. 9930</strain>
    </source>
</reference>
<dbReference type="EMBL" id="CM002927">
    <property type="protein sequence ID" value="KGN45602.1"/>
    <property type="molecule type" value="Genomic_DNA"/>
</dbReference>
<reference evidence="1 2" key="1">
    <citation type="journal article" date="2009" name="Nat. Genet.">
        <title>The genome of the cucumber, Cucumis sativus L.</title>
        <authorList>
            <person name="Huang S."/>
            <person name="Li R."/>
            <person name="Zhang Z."/>
            <person name="Li L."/>
            <person name="Gu X."/>
            <person name="Fan W."/>
            <person name="Lucas W.J."/>
            <person name="Wang X."/>
            <person name="Xie B."/>
            <person name="Ni P."/>
            <person name="Ren Y."/>
            <person name="Zhu H."/>
            <person name="Li J."/>
            <person name="Lin K."/>
            <person name="Jin W."/>
            <person name="Fei Z."/>
            <person name="Li G."/>
            <person name="Staub J."/>
            <person name="Kilian A."/>
            <person name="van der Vossen E.A."/>
            <person name="Wu Y."/>
            <person name="Guo J."/>
            <person name="He J."/>
            <person name="Jia Z."/>
            <person name="Ren Y."/>
            <person name="Tian G."/>
            <person name="Lu Y."/>
            <person name="Ruan J."/>
            <person name="Qian W."/>
            <person name="Wang M."/>
            <person name="Huang Q."/>
            <person name="Li B."/>
            <person name="Xuan Z."/>
            <person name="Cao J."/>
            <person name="Asan"/>
            <person name="Wu Z."/>
            <person name="Zhang J."/>
            <person name="Cai Q."/>
            <person name="Bai Y."/>
            <person name="Zhao B."/>
            <person name="Han Y."/>
            <person name="Li Y."/>
            <person name="Li X."/>
            <person name="Wang S."/>
            <person name="Shi Q."/>
            <person name="Liu S."/>
            <person name="Cho W.K."/>
            <person name="Kim J.Y."/>
            <person name="Xu Y."/>
            <person name="Heller-Uszynska K."/>
            <person name="Miao H."/>
            <person name="Cheng Z."/>
            <person name="Zhang S."/>
            <person name="Wu J."/>
            <person name="Yang Y."/>
            <person name="Kang H."/>
            <person name="Li M."/>
            <person name="Liang H."/>
            <person name="Ren X."/>
            <person name="Shi Z."/>
            <person name="Wen M."/>
            <person name="Jian M."/>
            <person name="Yang H."/>
            <person name="Zhang G."/>
            <person name="Yang Z."/>
            <person name="Chen R."/>
            <person name="Liu S."/>
            <person name="Li J."/>
            <person name="Ma L."/>
            <person name="Liu H."/>
            <person name="Zhou Y."/>
            <person name="Zhao J."/>
            <person name="Fang X."/>
            <person name="Li G."/>
            <person name="Fang L."/>
            <person name="Li Y."/>
            <person name="Liu D."/>
            <person name="Zheng H."/>
            <person name="Zhang Y."/>
            <person name="Qin N."/>
            <person name="Li Z."/>
            <person name="Yang G."/>
            <person name="Yang S."/>
            <person name="Bolund L."/>
            <person name="Kristiansen K."/>
            <person name="Zheng H."/>
            <person name="Li S."/>
            <person name="Zhang X."/>
            <person name="Yang H."/>
            <person name="Wang J."/>
            <person name="Sun R."/>
            <person name="Zhang B."/>
            <person name="Jiang S."/>
            <person name="Wang J."/>
            <person name="Du Y."/>
            <person name="Li S."/>
        </authorList>
    </citation>
    <scope>NUCLEOTIDE SEQUENCE [LARGE SCALE GENOMIC DNA]</scope>
    <source>
        <strain evidence="2">cv. 9930</strain>
    </source>
</reference>
<dbReference type="eggNOG" id="KOG0942">
    <property type="taxonomic scope" value="Eukaryota"/>
</dbReference>
<gene>
    <name evidence="1" type="ORF">Csa_6G000020</name>
</gene>
<dbReference type="AlphaFoldDB" id="A0A0A0KB45"/>